<evidence type="ECO:0000313" key="3">
    <source>
        <dbReference type="EMBL" id="QEG21539.1"/>
    </source>
</evidence>
<evidence type="ECO:0000313" key="4">
    <source>
        <dbReference type="Proteomes" id="UP000322214"/>
    </source>
</evidence>
<feature type="chain" id="PRO_5022754181" evidence="1">
    <location>
        <begin position="23"/>
        <end position="250"/>
    </location>
</feature>
<dbReference type="Proteomes" id="UP000322214">
    <property type="component" value="Chromosome"/>
</dbReference>
<name>A0A5B9P7Q6_9BACT</name>
<dbReference type="InterPro" id="IPR013424">
    <property type="entry name" value="Ice-binding_C"/>
</dbReference>
<keyword evidence="4" id="KW-1185">Reference proteome</keyword>
<feature type="signal peptide" evidence="1">
    <location>
        <begin position="1"/>
        <end position="22"/>
    </location>
</feature>
<organism evidence="3 4">
    <name type="scientific">Mariniblastus fucicola</name>
    <dbReference type="NCBI Taxonomy" id="980251"/>
    <lineage>
        <taxon>Bacteria</taxon>
        <taxon>Pseudomonadati</taxon>
        <taxon>Planctomycetota</taxon>
        <taxon>Planctomycetia</taxon>
        <taxon>Pirellulales</taxon>
        <taxon>Pirellulaceae</taxon>
        <taxon>Mariniblastus</taxon>
    </lineage>
</organism>
<evidence type="ECO:0000259" key="2">
    <source>
        <dbReference type="Pfam" id="PF07589"/>
    </source>
</evidence>
<accession>A0A5B9P7Q6</accession>
<dbReference type="KEGG" id="mff:MFFC18_13950"/>
<evidence type="ECO:0000256" key="1">
    <source>
        <dbReference type="SAM" id="SignalP"/>
    </source>
</evidence>
<protein>
    <submittedName>
        <fullName evidence="3">PEP-CTERM motif protein</fullName>
    </submittedName>
</protein>
<proteinExistence type="predicted"/>
<dbReference type="EMBL" id="CP042912">
    <property type="protein sequence ID" value="QEG21539.1"/>
    <property type="molecule type" value="Genomic_DNA"/>
</dbReference>
<dbReference type="RefSeq" id="WP_075083169.1">
    <property type="nucleotide sequence ID" value="NZ_CP042912.1"/>
</dbReference>
<sequence precursor="true">MKQFFLTAVAVALGLVAQTAQADLVVTADNLDLRATVISGGANQAPNFGSIDFAPGFTPAQNNSESEDIVLRWSDLDLVGGTATGSDFIDFTFNVTVSSGAGNINFNGQGLRPNTWQPGETLTLSFVSATASAAGTVVFDGFTDAGFGTSGNASTADGSSATATVNGVSITNTMDGTGAYQYKNQDAGGFAASNSVVWNLVSEVDAGGGPIAESWTRNVDFGMTFTSVPEPSSLALIGLVGGMIALRRRR</sequence>
<keyword evidence="1" id="KW-0732">Signal</keyword>
<reference evidence="3 4" key="1">
    <citation type="submission" date="2019-08" db="EMBL/GenBank/DDBJ databases">
        <title>Deep-cultivation of Planctomycetes and their phenomic and genomic characterization uncovers novel biology.</title>
        <authorList>
            <person name="Wiegand S."/>
            <person name="Jogler M."/>
            <person name="Boedeker C."/>
            <person name="Pinto D."/>
            <person name="Vollmers J."/>
            <person name="Rivas-Marin E."/>
            <person name="Kohn T."/>
            <person name="Peeters S.H."/>
            <person name="Heuer A."/>
            <person name="Rast P."/>
            <person name="Oberbeckmann S."/>
            <person name="Bunk B."/>
            <person name="Jeske O."/>
            <person name="Meyerdierks A."/>
            <person name="Storesund J.E."/>
            <person name="Kallscheuer N."/>
            <person name="Luecker S."/>
            <person name="Lage O.M."/>
            <person name="Pohl T."/>
            <person name="Merkel B.J."/>
            <person name="Hornburger P."/>
            <person name="Mueller R.-W."/>
            <person name="Bruemmer F."/>
            <person name="Labrenz M."/>
            <person name="Spormann A.M."/>
            <person name="Op den Camp H."/>
            <person name="Overmann J."/>
            <person name="Amann R."/>
            <person name="Jetten M.S.M."/>
            <person name="Mascher T."/>
            <person name="Medema M.H."/>
            <person name="Devos D.P."/>
            <person name="Kaster A.-K."/>
            <person name="Ovreas L."/>
            <person name="Rohde M."/>
            <person name="Galperin M.Y."/>
            <person name="Jogler C."/>
        </authorList>
    </citation>
    <scope>NUCLEOTIDE SEQUENCE [LARGE SCALE GENOMIC DNA]</scope>
    <source>
        <strain evidence="3 4">FC18</strain>
    </source>
</reference>
<feature type="domain" description="Ice-binding protein C-terminal" evidence="2">
    <location>
        <begin position="227"/>
        <end position="249"/>
    </location>
</feature>
<dbReference type="AlphaFoldDB" id="A0A5B9P7Q6"/>
<dbReference type="Pfam" id="PF07589">
    <property type="entry name" value="PEP-CTERM"/>
    <property type="match status" value="1"/>
</dbReference>
<dbReference type="NCBIfam" id="TIGR02595">
    <property type="entry name" value="PEP_CTERM"/>
    <property type="match status" value="1"/>
</dbReference>
<gene>
    <name evidence="3" type="ORF">MFFC18_13950</name>
</gene>